<protein>
    <submittedName>
        <fullName evidence="2">Uncharacterized protein</fullName>
    </submittedName>
</protein>
<sequence length="74" mass="8355">MEKADRSFEETRKENTYKSSPTCKRQCGDDAKRSSFFKTQENTWASECTCKLLLSIPLDSTVTVVGRGPEFNGL</sequence>
<evidence type="ECO:0000256" key="1">
    <source>
        <dbReference type="SAM" id="MobiDB-lite"/>
    </source>
</evidence>
<feature type="region of interest" description="Disordered" evidence="1">
    <location>
        <begin position="1"/>
        <end position="29"/>
    </location>
</feature>
<proteinExistence type="predicted"/>
<evidence type="ECO:0000313" key="3">
    <source>
        <dbReference type="Proteomes" id="UP000887116"/>
    </source>
</evidence>
<feature type="compositionally biased region" description="Basic and acidic residues" evidence="1">
    <location>
        <begin position="1"/>
        <end position="16"/>
    </location>
</feature>
<name>A0A8X6LV34_TRICU</name>
<accession>A0A8X6LV34</accession>
<evidence type="ECO:0000313" key="2">
    <source>
        <dbReference type="EMBL" id="GFR21069.1"/>
    </source>
</evidence>
<keyword evidence="3" id="KW-1185">Reference proteome</keyword>
<dbReference type="Proteomes" id="UP000887116">
    <property type="component" value="Unassembled WGS sequence"/>
</dbReference>
<organism evidence="2 3">
    <name type="scientific">Trichonephila clavata</name>
    <name type="common">Joro spider</name>
    <name type="synonym">Nephila clavata</name>
    <dbReference type="NCBI Taxonomy" id="2740835"/>
    <lineage>
        <taxon>Eukaryota</taxon>
        <taxon>Metazoa</taxon>
        <taxon>Ecdysozoa</taxon>
        <taxon>Arthropoda</taxon>
        <taxon>Chelicerata</taxon>
        <taxon>Arachnida</taxon>
        <taxon>Araneae</taxon>
        <taxon>Araneomorphae</taxon>
        <taxon>Entelegynae</taxon>
        <taxon>Araneoidea</taxon>
        <taxon>Nephilidae</taxon>
        <taxon>Trichonephila</taxon>
    </lineage>
</organism>
<comment type="caution">
    <text evidence="2">The sequence shown here is derived from an EMBL/GenBank/DDBJ whole genome shotgun (WGS) entry which is preliminary data.</text>
</comment>
<dbReference type="EMBL" id="BMAO01008128">
    <property type="protein sequence ID" value="GFR21069.1"/>
    <property type="molecule type" value="Genomic_DNA"/>
</dbReference>
<dbReference type="AlphaFoldDB" id="A0A8X6LV34"/>
<gene>
    <name evidence="2" type="ORF">TNCT_556291</name>
</gene>
<reference evidence="2" key="1">
    <citation type="submission" date="2020-07" db="EMBL/GenBank/DDBJ databases">
        <title>Multicomponent nature underlies the extraordinary mechanical properties of spider dragline silk.</title>
        <authorList>
            <person name="Kono N."/>
            <person name="Nakamura H."/>
            <person name="Mori M."/>
            <person name="Yoshida Y."/>
            <person name="Ohtoshi R."/>
            <person name="Malay A.D."/>
            <person name="Moran D.A.P."/>
            <person name="Tomita M."/>
            <person name="Numata K."/>
            <person name="Arakawa K."/>
        </authorList>
    </citation>
    <scope>NUCLEOTIDE SEQUENCE</scope>
</reference>